<comment type="caution">
    <text evidence="3">The sequence shown here is derived from an EMBL/GenBank/DDBJ whole genome shotgun (WGS) entry which is preliminary data.</text>
</comment>
<dbReference type="Pfam" id="PF03993">
    <property type="entry name" value="DUF349"/>
    <property type="match status" value="5"/>
</dbReference>
<sequence>MKDMSDKEKSPSQEENTKKQTSLPANEEAKTPETHSEVEQSMIDESQKEPSNTTNEELNSTSKEAKDEATAQETSAEKEEKASNEDNAHQDELDNAIAEDSEDEDAHERHGIEMKDYHAMSMPELVRELSSLVKNEKVQHIRDHVQEIKTEFDAKFEEEMEQKKEDFLEEGGNIIDFHYSSPIKKEFNSIYFDYKEKRNNHYQQLKNNLQKNLEERLAIIEELKGMIGAGADMGANFSQFKELQERWKKAGPVPREQYKMVWNTYHHHVENFYDFLHLDREFRDMDFKHNLEQKLKMIARAEELAEETNINRAFRELQMLHKMWKEDVGPVAKEYREDIWEKFSEATKKIHENRQAHFADLDKVKEKNLKVKQQIINDIKEIADKDITSHNQAQQQIKKIEALRDQFFKAGKVPLKVNEETWQAFKENVRTFNRKKNAYYKNLKKEQYKNLEKKLELVEIAEDNKDNEDFKATTPIMKKIQSNWKQIGHVPRKDSDKIWKRFKSACNHYFDRLHAVRNEENKEENEAFDKKKELLDAAKSLELQGNPEEDLKLIKAKIAEWKEIGRVPFNKRYIEGKFNKVLDQLFSQLDIGRKEAEMMKYENRVQALDEADDSRQIEREESFLRKKISETKAEITQLENNMQFFANVDESNPMVRDVLKNIERHKVQLETWKAKLKKVRSL</sequence>
<proteinExistence type="predicted"/>
<evidence type="ECO:0008006" key="5">
    <source>
        <dbReference type="Google" id="ProtNLM"/>
    </source>
</evidence>
<feature type="coiled-coil region" evidence="1">
    <location>
        <begin position="591"/>
        <end position="682"/>
    </location>
</feature>
<evidence type="ECO:0000256" key="2">
    <source>
        <dbReference type="SAM" id="MobiDB-lite"/>
    </source>
</evidence>
<feature type="coiled-coil region" evidence="1">
    <location>
        <begin position="441"/>
        <end position="468"/>
    </location>
</feature>
<protein>
    <recommendedName>
        <fullName evidence="5">DUF349 domain-containing protein</fullName>
    </recommendedName>
</protein>
<feature type="coiled-coil region" evidence="1">
    <location>
        <begin position="195"/>
        <end position="226"/>
    </location>
</feature>
<reference evidence="4" key="1">
    <citation type="journal article" date="2019" name="Int. J. Syst. Evol. Microbiol.">
        <title>The Global Catalogue of Microorganisms (GCM) 10K type strain sequencing project: providing services to taxonomists for standard genome sequencing and annotation.</title>
        <authorList>
            <consortium name="The Broad Institute Genomics Platform"/>
            <consortium name="The Broad Institute Genome Sequencing Center for Infectious Disease"/>
            <person name="Wu L."/>
            <person name="Ma J."/>
        </authorList>
    </citation>
    <scope>NUCLEOTIDE SEQUENCE [LARGE SCALE GENOMIC DNA]</scope>
    <source>
        <strain evidence="4">KCTC 12708</strain>
    </source>
</reference>
<name>A0ABQ3BN34_9FLAO</name>
<evidence type="ECO:0000313" key="3">
    <source>
        <dbReference type="EMBL" id="GGZ52390.1"/>
    </source>
</evidence>
<feature type="compositionally biased region" description="Basic and acidic residues" evidence="2">
    <location>
        <begin position="63"/>
        <end position="92"/>
    </location>
</feature>
<organism evidence="3 4">
    <name type="scientific">Mesonia mobilis</name>
    <dbReference type="NCBI Taxonomy" id="369791"/>
    <lineage>
        <taxon>Bacteria</taxon>
        <taxon>Pseudomonadati</taxon>
        <taxon>Bacteroidota</taxon>
        <taxon>Flavobacteriia</taxon>
        <taxon>Flavobacteriales</taxon>
        <taxon>Flavobacteriaceae</taxon>
        <taxon>Mesonia</taxon>
    </lineage>
</organism>
<dbReference type="Proteomes" id="UP000615593">
    <property type="component" value="Unassembled WGS sequence"/>
</dbReference>
<dbReference type="EMBL" id="BMWY01000003">
    <property type="protein sequence ID" value="GGZ52390.1"/>
    <property type="molecule type" value="Genomic_DNA"/>
</dbReference>
<feature type="compositionally biased region" description="Polar residues" evidence="2">
    <location>
        <begin position="49"/>
        <end position="62"/>
    </location>
</feature>
<evidence type="ECO:0000313" key="4">
    <source>
        <dbReference type="Proteomes" id="UP000615593"/>
    </source>
</evidence>
<dbReference type="InterPro" id="IPR007139">
    <property type="entry name" value="DUF349"/>
</dbReference>
<evidence type="ECO:0000256" key="1">
    <source>
        <dbReference type="SAM" id="Coils"/>
    </source>
</evidence>
<keyword evidence="4" id="KW-1185">Reference proteome</keyword>
<accession>A0ABQ3BN34</accession>
<keyword evidence="1" id="KW-0175">Coiled coil</keyword>
<feature type="compositionally biased region" description="Basic and acidic residues" evidence="2">
    <location>
        <begin position="1"/>
        <end position="18"/>
    </location>
</feature>
<gene>
    <name evidence="3" type="ORF">GCM10008088_12500</name>
</gene>
<feature type="compositionally biased region" description="Basic and acidic residues" evidence="2">
    <location>
        <begin position="27"/>
        <end position="38"/>
    </location>
</feature>
<feature type="region of interest" description="Disordered" evidence="2">
    <location>
        <begin position="1"/>
        <end position="92"/>
    </location>
</feature>